<dbReference type="PROSITE" id="PS51257">
    <property type="entry name" value="PROKAR_LIPOPROTEIN"/>
    <property type="match status" value="1"/>
</dbReference>
<evidence type="ECO:0000256" key="2">
    <source>
        <dbReference type="SAM" id="MobiDB-lite"/>
    </source>
</evidence>
<sequence length="240" mass="24745">MTSISRSLRAGGVAIVALAISLAGCGSDKAQDTSTSKSTESSATTTTTTAAAKKGMHDATSPTATAGPNYTIVDYIRDNNLVETAVHQGDPGTPALNLPVPPGWSLAGDKTPDWAWGAIVSDDPEYAADPPSVIALMSKLTGNVDPAKILEYAPNEIKNLPGYEAMGDGSASTLGGFQAFQFGGGYVRDGAKRVIAQKTVVIPGQDGLYVLQLNADGLEDQMSALLDATSVIDEQTTITP</sequence>
<evidence type="ECO:0008006" key="6">
    <source>
        <dbReference type="Google" id="ProtNLM"/>
    </source>
</evidence>
<keyword evidence="1 3" id="KW-0732">Signal</keyword>
<dbReference type="InterPro" id="IPR019674">
    <property type="entry name" value="Lipoprotein_LpqN/LpqT-like"/>
</dbReference>
<evidence type="ECO:0000313" key="4">
    <source>
        <dbReference type="EMBL" id="ART68435.1"/>
    </source>
</evidence>
<dbReference type="Pfam" id="PF10738">
    <property type="entry name" value="Lpp-LpqN"/>
    <property type="match status" value="1"/>
</dbReference>
<evidence type="ECO:0000313" key="5">
    <source>
        <dbReference type="Proteomes" id="UP000195331"/>
    </source>
</evidence>
<evidence type="ECO:0000256" key="3">
    <source>
        <dbReference type="SAM" id="SignalP"/>
    </source>
</evidence>
<reference evidence="4 5" key="1">
    <citation type="submission" date="2017-04" db="EMBL/GenBank/DDBJ databases">
        <title>Whole Genome Sequence of 1,4-Dioxane Degrading Bacterium Mycobacterium dioxanotrophicus PH-06.</title>
        <authorList>
            <person name="He Y."/>
        </authorList>
    </citation>
    <scope>NUCLEOTIDE SEQUENCE [LARGE SCALE GENOMIC DNA]</scope>
    <source>
        <strain evidence="4 5">PH-06</strain>
    </source>
</reference>
<dbReference type="EMBL" id="CP020809">
    <property type="protein sequence ID" value="ART68435.1"/>
    <property type="molecule type" value="Genomic_DNA"/>
</dbReference>
<feature type="signal peptide" evidence="3">
    <location>
        <begin position="1"/>
        <end position="30"/>
    </location>
</feature>
<protein>
    <recommendedName>
        <fullName evidence="6">Lipoprotein LpqN</fullName>
    </recommendedName>
</protein>
<dbReference type="Gene3D" id="3.40.1000.10">
    <property type="entry name" value="Mog1/PsbP, alpha/beta/alpha sandwich"/>
    <property type="match status" value="1"/>
</dbReference>
<gene>
    <name evidence="4" type="ORF">BTO20_07465</name>
</gene>
<dbReference type="OrthoDB" id="3826775at2"/>
<feature type="compositionally biased region" description="Low complexity" evidence="2">
    <location>
        <begin position="33"/>
        <end position="53"/>
    </location>
</feature>
<dbReference type="Proteomes" id="UP000195331">
    <property type="component" value="Chromosome"/>
</dbReference>
<organism evidence="4 5">
    <name type="scientific">Mycobacterium dioxanotrophicus</name>
    <dbReference type="NCBI Taxonomy" id="482462"/>
    <lineage>
        <taxon>Bacteria</taxon>
        <taxon>Bacillati</taxon>
        <taxon>Actinomycetota</taxon>
        <taxon>Actinomycetes</taxon>
        <taxon>Mycobacteriales</taxon>
        <taxon>Mycobacteriaceae</taxon>
        <taxon>Mycobacterium</taxon>
    </lineage>
</organism>
<accession>A0A1Y0BZZ2</accession>
<feature type="region of interest" description="Disordered" evidence="2">
    <location>
        <begin position="26"/>
        <end position="65"/>
    </location>
</feature>
<name>A0A1Y0BZZ2_9MYCO</name>
<feature type="chain" id="PRO_5012914422" description="Lipoprotein LpqN" evidence="3">
    <location>
        <begin position="31"/>
        <end position="240"/>
    </location>
</feature>
<evidence type="ECO:0000256" key="1">
    <source>
        <dbReference type="ARBA" id="ARBA00022729"/>
    </source>
</evidence>
<keyword evidence="5" id="KW-1185">Reference proteome</keyword>
<dbReference type="AlphaFoldDB" id="A0A1Y0BZZ2"/>
<proteinExistence type="predicted"/>
<dbReference type="KEGG" id="mdx:BTO20_07465"/>